<feature type="transmembrane region" description="Helical" evidence="1">
    <location>
        <begin position="65"/>
        <end position="86"/>
    </location>
</feature>
<evidence type="ECO:0000256" key="1">
    <source>
        <dbReference type="SAM" id="Phobius"/>
    </source>
</evidence>
<feature type="transmembrane region" description="Helical" evidence="1">
    <location>
        <begin position="122"/>
        <end position="143"/>
    </location>
</feature>
<feature type="transmembrane region" description="Helical" evidence="1">
    <location>
        <begin position="93"/>
        <end position="110"/>
    </location>
</feature>
<feature type="transmembrane region" description="Helical" evidence="1">
    <location>
        <begin position="155"/>
        <end position="175"/>
    </location>
</feature>
<evidence type="ECO:0000313" key="2">
    <source>
        <dbReference type="EMBL" id="OXA93500.1"/>
    </source>
</evidence>
<protein>
    <recommendedName>
        <fullName evidence="4">Peptidase M50 domain-containing protein</fullName>
    </recommendedName>
</protein>
<dbReference type="EMBL" id="MUGW01000013">
    <property type="protein sequence ID" value="OXA93500.1"/>
    <property type="molecule type" value="Genomic_DNA"/>
</dbReference>
<dbReference type="OrthoDB" id="1160343at2"/>
<evidence type="ECO:0000313" key="3">
    <source>
        <dbReference type="Proteomes" id="UP000198345"/>
    </source>
</evidence>
<accession>A0A226HJ64</accession>
<dbReference type="AlphaFoldDB" id="A0A226HJ64"/>
<sequence>MIEKNTNSINLKYIFLVFVAVFLSTISHELAHWGMGQFLGNKMTVSLNTANPISGSYLQEWHRNYITLAGPLFTVLQAILCYFLIVRYKRIEIYPFLFFPLVMRFAAGLINLKSPNDEGRLGLSLGIGLLTISIFVCLFLFVLVRNATKELKINWKLNMLSFILCCLFLLLLTFIDAKFKIKLI</sequence>
<dbReference type="Proteomes" id="UP000198345">
    <property type="component" value="Unassembled WGS sequence"/>
</dbReference>
<feature type="transmembrane region" description="Helical" evidence="1">
    <location>
        <begin position="12"/>
        <end position="33"/>
    </location>
</feature>
<reference evidence="2 3" key="1">
    <citation type="submission" date="2016-11" db="EMBL/GenBank/DDBJ databases">
        <title>Whole genomes of Flavobacteriaceae.</title>
        <authorList>
            <person name="Stine C."/>
            <person name="Li C."/>
            <person name="Tadesse D."/>
        </authorList>
    </citation>
    <scope>NUCLEOTIDE SEQUENCE [LARGE SCALE GENOMIC DNA]</scope>
    <source>
        <strain evidence="2 3">DSM 18292</strain>
    </source>
</reference>
<gene>
    <name evidence="2" type="ORF">B0A66_06630</name>
</gene>
<keyword evidence="1" id="KW-0812">Transmembrane</keyword>
<keyword evidence="1" id="KW-1133">Transmembrane helix</keyword>
<keyword evidence="1" id="KW-0472">Membrane</keyword>
<dbReference type="RefSeq" id="WP_089049065.1">
    <property type="nucleotide sequence ID" value="NZ_FXTV01000014.1"/>
</dbReference>
<evidence type="ECO:0008006" key="4">
    <source>
        <dbReference type="Google" id="ProtNLM"/>
    </source>
</evidence>
<organism evidence="2 3">
    <name type="scientific">Flavobacterium hercynium</name>
    <dbReference type="NCBI Taxonomy" id="387094"/>
    <lineage>
        <taxon>Bacteria</taxon>
        <taxon>Pseudomonadati</taxon>
        <taxon>Bacteroidota</taxon>
        <taxon>Flavobacteriia</taxon>
        <taxon>Flavobacteriales</taxon>
        <taxon>Flavobacteriaceae</taxon>
        <taxon>Flavobacterium</taxon>
    </lineage>
</organism>
<keyword evidence="3" id="KW-1185">Reference proteome</keyword>
<comment type="caution">
    <text evidence="2">The sequence shown here is derived from an EMBL/GenBank/DDBJ whole genome shotgun (WGS) entry which is preliminary data.</text>
</comment>
<name>A0A226HJ64_9FLAO</name>
<proteinExistence type="predicted"/>